<feature type="domain" description="Helicase C-terminal" evidence="8">
    <location>
        <begin position="361"/>
        <end position="534"/>
    </location>
</feature>
<evidence type="ECO:0000256" key="4">
    <source>
        <dbReference type="ARBA" id="ARBA00022806"/>
    </source>
</evidence>
<dbReference type="CDD" id="cd18787">
    <property type="entry name" value="SF2_C_DEAD"/>
    <property type="match status" value="1"/>
</dbReference>
<evidence type="ECO:0000256" key="2">
    <source>
        <dbReference type="ARBA" id="ARBA00022741"/>
    </source>
</evidence>
<evidence type="ECO:0000256" key="3">
    <source>
        <dbReference type="ARBA" id="ARBA00022801"/>
    </source>
</evidence>
<sequence>MTRPVSVDQLLAGDEEKKPKFLGKKRRLVESTEHIGSQTFKRSTTSRAGKYEDIQVNDVGSDSNDLRALAAKSAKMLREKNDREGKGRDAVGITDDYLGKHWSDKKYDEMTTRDWRIFCEDFSISTKGGTAEKPLRNWHELNLIPPDLLDIITNKLHYKEPTPIQRSTIPNVRNNRDFVGVASTGSGKTLSFLLPIFIKLSNRPPLNSITKLDGPVALILAPTRELAQQIQREGSMITKLWKRPCNIVSIVGGHSLEEISASLRDGCDILVATPGRLIDCLESHIVLLKQLELLVLDEADKMIDFGFEDQLTTILARTEALPNRQTMMFTATFSPAIEKVANGYLKKSIYVTIGGEESKPNIKQIIEYVPDDDDQKFNMLTNVFLPKYKSPIIIFINYKTTADWLFEKFKGTKFRVSTLHGSKSQEQREHSLKLLRNGKVDILIATDVAGRGIDIPNVSLVVNFQFPKKFDSFVHRVGRTGRAGKSGAALTFLGDSEDEGLMTSLFDYVKKNDVSGENYISKAARTRYSVERNAYKPIII</sequence>
<evidence type="ECO:0000259" key="8">
    <source>
        <dbReference type="PROSITE" id="PS51194"/>
    </source>
</evidence>
<organism evidence="9 10">
    <name type="scientific">Kluyveromyces marxianus</name>
    <name type="common">Yeast</name>
    <name type="synonym">Candida kefyr</name>
    <dbReference type="NCBI Taxonomy" id="4911"/>
    <lineage>
        <taxon>Eukaryota</taxon>
        <taxon>Fungi</taxon>
        <taxon>Dikarya</taxon>
        <taxon>Ascomycota</taxon>
        <taxon>Saccharomycotina</taxon>
        <taxon>Saccharomycetes</taxon>
        <taxon>Saccharomycetales</taxon>
        <taxon>Saccharomycetaceae</taxon>
        <taxon>Kluyveromyces</taxon>
    </lineage>
</organism>
<dbReference type="SUPFAM" id="SSF52540">
    <property type="entry name" value="P-loop containing nucleoside triphosphate hydrolases"/>
    <property type="match status" value="1"/>
</dbReference>
<reference evidence="9 10" key="1">
    <citation type="submission" date="2016-03" db="EMBL/GenBank/DDBJ databases">
        <title>How can Kluyveromyces marxianus grow so fast - potential evolutionary course in Saccharomyces Complex revealed by comparative genomics.</title>
        <authorList>
            <person name="Mo W."/>
            <person name="Lu W."/>
            <person name="Yang X."/>
            <person name="Qi J."/>
            <person name="Lv H."/>
        </authorList>
    </citation>
    <scope>NUCLEOTIDE SEQUENCE [LARGE SCALE GENOMIC DNA]</scope>
    <source>
        <strain evidence="9 10">FIM1</strain>
    </source>
</reference>
<dbReference type="InterPro" id="IPR011545">
    <property type="entry name" value="DEAD/DEAH_box_helicase_dom"/>
</dbReference>
<feature type="domain" description="Helicase ATP-binding" evidence="7">
    <location>
        <begin position="169"/>
        <end position="351"/>
    </location>
</feature>
<dbReference type="InterPro" id="IPR000629">
    <property type="entry name" value="RNA-helicase_DEAD-box_CS"/>
</dbReference>
<dbReference type="EMBL" id="CP015056">
    <property type="protein sequence ID" value="QGN15522.1"/>
    <property type="molecule type" value="Genomic_DNA"/>
</dbReference>
<dbReference type="InterPro" id="IPR014001">
    <property type="entry name" value="Helicase_ATP-bd"/>
</dbReference>
<dbReference type="Proteomes" id="UP000422736">
    <property type="component" value="Chromosome 3"/>
</dbReference>
<dbReference type="EC" id="3.6.4.13" evidence="1"/>
<keyword evidence="5 6" id="KW-0067">ATP-binding</keyword>
<dbReference type="SMART" id="SM00490">
    <property type="entry name" value="HELICc"/>
    <property type="match status" value="1"/>
</dbReference>
<protein>
    <recommendedName>
        <fullName evidence="1">RNA helicase</fullName>
        <ecNumber evidence="1">3.6.4.13</ecNumber>
    </recommendedName>
</protein>
<comment type="similarity">
    <text evidence="6">Belongs to the DEAD box helicase family.</text>
</comment>
<dbReference type="PROSITE" id="PS51192">
    <property type="entry name" value="HELICASE_ATP_BIND_1"/>
    <property type="match status" value="1"/>
</dbReference>
<evidence type="ECO:0000256" key="6">
    <source>
        <dbReference type="RuleBase" id="RU000492"/>
    </source>
</evidence>
<gene>
    <name evidence="9" type="primary">PRP28</name>
    <name evidence="9" type="ORF">FIM1_2213</name>
</gene>
<dbReference type="Gene3D" id="3.40.50.300">
    <property type="entry name" value="P-loop containing nucleotide triphosphate hydrolases"/>
    <property type="match status" value="2"/>
</dbReference>
<name>A0ABX6EUU4_KLUMA</name>
<dbReference type="PANTHER" id="PTHR47958">
    <property type="entry name" value="ATP-DEPENDENT RNA HELICASE DBP3"/>
    <property type="match status" value="1"/>
</dbReference>
<accession>A0ABX6EUU4</accession>
<evidence type="ECO:0000259" key="7">
    <source>
        <dbReference type="PROSITE" id="PS51192"/>
    </source>
</evidence>
<dbReference type="GO" id="GO:0004386">
    <property type="term" value="F:helicase activity"/>
    <property type="evidence" value="ECO:0007669"/>
    <property type="project" value="UniProtKB-KW"/>
</dbReference>
<dbReference type="Pfam" id="PF00271">
    <property type="entry name" value="Helicase_C"/>
    <property type="match status" value="1"/>
</dbReference>
<dbReference type="InterPro" id="IPR001650">
    <property type="entry name" value="Helicase_C-like"/>
</dbReference>
<proteinExistence type="inferred from homology"/>
<keyword evidence="3 6" id="KW-0378">Hydrolase</keyword>
<keyword evidence="2 6" id="KW-0547">Nucleotide-binding</keyword>
<dbReference type="PROSITE" id="PS51194">
    <property type="entry name" value="HELICASE_CTER"/>
    <property type="match status" value="1"/>
</dbReference>
<dbReference type="SMART" id="SM00487">
    <property type="entry name" value="DEXDc"/>
    <property type="match status" value="1"/>
</dbReference>
<dbReference type="InterPro" id="IPR027417">
    <property type="entry name" value="P-loop_NTPase"/>
</dbReference>
<evidence type="ECO:0000256" key="1">
    <source>
        <dbReference type="ARBA" id="ARBA00012552"/>
    </source>
</evidence>
<evidence type="ECO:0000256" key="5">
    <source>
        <dbReference type="ARBA" id="ARBA00022840"/>
    </source>
</evidence>
<dbReference type="Pfam" id="PF00270">
    <property type="entry name" value="DEAD"/>
    <property type="match status" value="1"/>
</dbReference>
<evidence type="ECO:0000313" key="9">
    <source>
        <dbReference type="EMBL" id="QGN15522.1"/>
    </source>
</evidence>
<evidence type="ECO:0000313" key="10">
    <source>
        <dbReference type="Proteomes" id="UP000422736"/>
    </source>
</evidence>
<keyword evidence="10" id="KW-1185">Reference proteome</keyword>
<dbReference type="PROSITE" id="PS00039">
    <property type="entry name" value="DEAD_ATP_HELICASE"/>
    <property type="match status" value="1"/>
</dbReference>
<keyword evidence="4 6" id="KW-0347">Helicase</keyword>